<comment type="caution">
    <text evidence="3">The sequence shown here is derived from an EMBL/GenBank/DDBJ whole genome shotgun (WGS) entry which is preliminary data.</text>
</comment>
<dbReference type="PANTHER" id="PTHR38834">
    <property type="entry name" value="PERIPLASMIC SUBSTRATE BINDING PROTEIN FAMILY 3"/>
    <property type="match status" value="1"/>
</dbReference>
<protein>
    <submittedName>
        <fullName evidence="3">Amino acid ABC transporter substrate-binding protein</fullName>
    </submittedName>
</protein>
<gene>
    <name evidence="3" type="ORF">HCJ96_05710</name>
</gene>
<accession>A0ABX1QZ57</accession>
<dbReference type="RefSeq" id="WP_169210077.1">
    <property type="nucleotide sequence ID" value="NZ_JAATNW010000003.1"/>
</dbReference>
<feature type="chain" id="PRO_5046011060" evidence="1">
    <location>
        <begin position="26"/>
        <end position="260"/>
    </location>
</feature>
<keyword evidence="1" id="KW-0732">Signal</keyword>
<organism evidence="3 4">
    <name type="scientific">Alteromonas ponticola</name>
    <dbReference type="NCBI Taxonomy" id="2720613"/>
    <lineage>
        <taxon>Bacteria</taxon>
        <taxon>Pseudomonadati</taxon>
        <taxon>Pseudomonadota</taxon>
        <taxon>Gammaproteobacteria</taxon>
        <taxon>Alteromonadales</taxon>
        <taxon>Alteromonadaceae</taxon>
        <taxon>Alteromonas/Salinimonas group</taxon>
        <taxon>Alteromonas</taxon>
    </lineage>
</organism>
<dbReference type="InterPro" id="IPR001638">
    <property type="entry name" value="Solute-binding_3/MltF_N"/>
</dbReference>
<evidence type="ECO:0000256" key="1">
    <source>
        <dbReference type="SAM" id="SignalP"/>
    </source>
</evidence>
<name>A0ABX1QZ57_9ALTE</name>
<dbReference type="SUPFAM" id="SSF53850">
    <property type="entry name" value="Periplasmic binding protein-like II"/>
    <property type="match status" value="1"/>
</dbReference>
<dbReference type="Gene3D" id="3.40.190.10">
    <property type="entry name" value="Periplasmic binding protein-like II"/>
    <property type="match status" value="2"/>
</dbReference>
<dbReference type="EMBL" id="JAATNW010000003">
    <property type="protein sequence ID" value="NMH59508.1"/>
    <property type="molecule type" value="Genomic_DNA"/>
</dbReference>
<evidence type="ECO:0000313" key="4">
    <source>
        <dbReference type="Proteomes" id="UP000709336"/>
    </source>
</evidence>
<dbReference type="Proteomes" id="UP000709336">
    <property type="component" value="Unassembled WGS sequence"/>
</dbReference>
<reference evidence="3 4" key="1">
    <citation type="submission" date="2020-03" db="EMBL/GenBank/DDBJ databases">
        <title>Alteromonas ponticola sp. nov., isolated from seawater.</title>
        <authorList>
            <person name="Yoon J.-H."/>
            <person name="Kim Y.-O."/>
        </authorList>
    </citation>
    <scope>NUCLEOTIDE SEQUENCE [LARGE SCALE GENOMIC DNA]</scope>
    <source>
        <strain evidence="3 4">MYP5</strain>
    </source>
</reference>
<keyword evidence="4" id="KW-1185">Reference proteome</keyword>
<proteinExistence type="predicted"/>
<evidence type="ECO:0000259" key="2">
    <source>
        <dbReference type="Pfam" id="PF00497"/>
    </source>
</evidence>
<feature type="signal peptide" evidence="1">
    <location>
        <begin position="1"/>
        <end position="25"/>
    </location>
</feature>
<sequence length="260" mass="28925">MQPLFLRLLLLKCAAIVVASSMNVAAFSSELNELTYITENNASFNYVRNGHLQGFAVELLLSASADLGSPVHRDEILVQPWARAFKNALQGPNTVLFSTIRTSEREDKFQWVGPFASESDVVIALKARQIKITDSAKLKSYIAGAVRGDVGEEILHEIKIPSGNIVLLPHSTNMGAMLTAGRIDIWIFGEFAWRETLKSAGFNPSLFEIVFRFPPKHYYFALSRDINPMLVQSFQSAIDQTLEKYPDSSKFSLPSNKGPQ</sequence>
<feature type="domain" description="Solute-binding protein family 3/N-terminal" evidence="2">
    <location>
        <begin position="38"/>
        <end position="240"/>
    </location>
</feature>
<dbReference type="PANTHER" id="PTHR38834:SF3">
    <property type="entry name" value="SOLUTE-BINDING PROTEIN FAMILY 3_N-TERMINAL DOMAIN-CONTAINING PROTEIN"/>
    <property type="match status" value="1"/>
</dbReference>
<evidence type="ECO:0000313" key="3">
    <source>
        <dbReference type="EMBL" id="NMH59508.1"/>
    </source>
</evidence>
<dbReference type="Pfam" id="PF00497">
    <property type="entry name" value="SBP_bac_3"/>
    <property type="match status" value="1"/>
</dbReference>